<evidence type="ECO:0000313" key="2">
    <source>
        <dbReference type="Proteomes" id="UP000070163"/>
    </source>
</evidence>
<organism evidence="1 2">
    <name type="scientific">candidate division MSBL1 archaeon SCGC-AAA259A05</name>
    <dbReference type="NCBI Taxonomy" id="1698259"/>
    <lineage>
        <taxon>Archaea</taxon>
        <taxon>Methanobacteriati</taxon>
        <taxon>Methanobacteriota</taxon>
        <taxon>candidate division MSBL1</taxon>
    </lineage>
</organism>
<dbReference type="InterPro" id="IPR036866">
    <property type="entry name" value="RibonucZ/Hydroxyglut_hydro"/>
</dbReference>
<dbReference type="EMBL" id="LHXJ01000027">
    <property type="protein sequence ID" value="KXA90984.1"/>
    <property type="molecule type" value="Genomic_DNA"/>
</dbReference>
<dbReference type="PANTHER" id="PTHR42967:SF1">
    <property type="entry name" value="MBL FOLD METALLO-HYDROLASE"/>
    <property type="match status" value="1"/>
</dbReference>
<comment type="caution">
    <text evidence="1">The sequence shown here is derived from an EMBL/GenBank/DDBJ whole genome shotgun (WGS) entry which is preliminary data.</text>
</comment>
<gene>
    <name evidence="1" type="ORF">AKJ57_02950</name>
</gene>
<dbReference type="Gene3D" id="3.60.15.10">
    <property type="entry name" value="Ribonuclease Z/Hydroxyacylglutathione hydrolase-like"/>
    <property type="match status" value="1"/>
</dbReference>
<dbReference type="AlphaFoldDB" id="A0A133U9Y7"/>
<sequence length="215" mass="24034">MSLRWFGQACFEIKNSATIVTDPHDGESVGLSPPDTKGEIVTISHQHFDHAGGRDLVSKEDTKIVETDGKQKVKGIKVEGIQSYHDKAQGKERGENIIFVFEQDNFRICHLGDLGHKLSSEKIERMGSVNILLIPVGGNYTINAQEAVEIIENLGPDIAIPMHYKLSDLEVDISSEGEFLRLAQKKGWKIEEKEKAENKSLPEKRKIIKLDCQSV</sequence>
<reference evidence="1 2" key="1">
    <citation type="journal article" date="2016" name="Sci. Rep.">
        <title>Metabolic traits of an uncultured archaeal lineage -MSBL1- from brine pools of the Red Sea.</title>
        <authorList>
            <person name="Mwirichia R."/>
            <person name="Alam I."/>
            <person name="Rashid M."/>
            <person name="Vinu M."/>
            <person name="Ba-Alawi W."/>
            <person name="Anthony Kamau A."/>
            <person name="Kamanda Ngugi D."/>
            <person name="Goker M."/>
            <person name="Klenk H.P."/>
            <person name="Bajic V."/>
            <person name="Stingl U."/>
        </authorList>
    </citation>
    <scope>NUCLEOTIDE SEQUENCE [LARGE SCALE GENOMIC DNA]</scope>
    <source>
        <strain evidence="1">SCGC-AAA259A05</strain>
    </source>
</reference>
<dbReference type="SUPFAM" id="SSF56281">
    <property type="entry name" value="Metallo-hydrolase/oxidoreductase"/>
    <property type="match status" value="1"/>
</dbReference>
<evidence type="ECO:0000313" key="1">
    <source>
        <dbReference type="EMBL" id="KXA90984.1"/>
    </source>
</evidence>
<evidence type="ECO:0008006" key="3">
    <source>
        <dbReference type="Google" id="ProtNLM"/>
    </source>
</evidence>
<name>A0A133U9Y7_9EURY</name>
<dbReference type="Pfam" id="PF13483">
    <property type="entry name" value="Lactamase_B_3"/>
    <property type="match status" value="1"/>
</dbReference>
<dbReference type="Proteomes" id="UP000070163">
    <property type="component" value="Unassembled WGS sequence"/>
</dbReference>
<keyword evidence="2" id="KW-1185">Reference proteome</keyword>
<dbReference type="PANTHER" id="PTHR42967">
    <property type="entry name" value="METAL DEPENDENT HYDROLASE"/>
    <property type="match status" value="1"/>
</dbReference>
<proteinExistence type="predicted"/>
<protein>
    <recommendedName>
        <fullName evidence="3">Zn-dependent hydrolase</fullName>
    </recommendedName>
</protein>
<accession>A0A133U9Y7</accession>